<sequence length="377" mass="37730">MADRSLRRWLPAIVAPIVVIGGALAVPLTAGAAGVPPEKSAQEVLELVGSNEVTALSGTVVQTSELGLPDLSGALSGTGTGGDSASSALELLTGSHTARVYLDEAQGARVQILDSMAERDIIAGPDGVWFYDSSEDTATHLALPDDPTGSAGTDGSQSDATDTVPTPAALAEHFLDAIEPSTAVSVDNTSVVAGRSAYDLVLTPDSADTLIAAVTIAVDSETGLPLSVAVTAKGQSAAAFSVAFSDISFDTPDASLFSFTPPAGATVDEQLPHAYSLSTSANGEHDSHLGDLAKNVTVTGDAWASIVELPVGDLAAGASEESADPSGSASSLLDAATEKVDGGRVLSTSLLNVLLTDDGRILAGSVPVALLQAAAAD</sequence>
<dbReference type="OrthoDB" id="4822274at2"/>
<feature type="compositionally biased region" description="Polar residues" evidence="1">
    <location>
        <begin position="150"/>
        <end position="164"/>
    </location>
</feature>
<evidence type="ECO:0000313" key="2">
    <source>
        <dbReference type="EMBL" id="THG33504.1"/>
    </source>
</evidence>
<dbReference type="InterPro" id="IPR052944">
    <property type="entry name" value="Sporulation_related"/>
</dbReference>
<accession>A0A4S4FSW1</accession>
<reference evidence="2 3" key="1">
    <citation type="submission" date="2019-04" db="EMBL/GenBank/DDBJ databases">
        <authorList>
            <person name="Jiang L."/>
        </authorList>
    </citation>
    <scope>NUCLEOTIDE SEQUENCE [LARGE SCALE GENOMIC DNA]</scope>
    <source>
        <strain evidence="2 3">YIM 131853</strain>
    </source>
</reference>
<dbReference type="PANTHER" id="PTHR37507">
    <property type="entry name" value="SPORULATION PROTEIN YDCC"/>
    <property type="match status" value="1"/>
</dbReference>
<keyword evidence="2" id="KW-0449">Lipoprotein</keyword>
<dbReference type="InterPro" id="IPR029046">
    <property type="entry name" value="LolA/LolB/LppX"/>
</dbReference>
<dbReference type="PANTHER" id="PTHR37507:SF2">
    <property type="entry name" value="SPORULATION PROTEIN YDCC"/>
    <property type="match status" value="1"/>
</dbReference>
<dbReference type="SUPFAM" id="SSF89392">
    <property type="entry name" value="Prokaryotic lipoproteins and lipoprotein localization factors"/>
    <property type="match status" value="1"/>
</dbReference>
<dbReference type="RefSeq" id="WP_136426286.1">
    <property type="nucleotide sequence ID" value="NZ_SSSM01000001.1"/>
</dbReference>
<dbReference type="Gene3D" id="2.50.20.10">
    <property type="entry name" value="Lipoprotein localisation LolA/LolB/LppX"/>
    <property type="match status" value="1"/>
</dbReference>
<dbReference type="AlphaFoldDB" id="A0A4S4FSW1"/>
<comment type="caution">
    <text evidence="2">The sequence shown here is derived from an EMBL/GenBank/DDBJ whole genome shotgun (WGS) entry which is preliminary data.</text>
</comment>
<protein>
    <submittedName>
        <fullName evidence="2">Outer membrane lipoprotein carrier protein LolA</fullName>
    </submittedName>
</protein>
<evidence type="ECO:0000256" key="1">
    <source>
        <dbReference type="SAM" id="MobiDB-lite"/>
    </source>
</evidence>
<name>A0A4S4FSW1_9MICO</name>
<organism evidence="2 3">
    <name type="scientific">Naasia lichenicola</name>
    <dbReference type="NCBI Taxonomy" id="2565933"/>
    <lineage>
        <taxon>Bacteria</taxon>
        <taxon>Bacillati</taxon>
        <taxon>Actinomycetota</taxon>
        <taxon>Actinomycetes</taxon>
        <taxon>Micrococcales</taxon>
        <taxon>Microbacteriaceae</taxon>
        <taxon>Naasia</taxon>
    </lineage>
</organism>
<dbReference type="Proteomes" id="UP000309133">
    <property type="component" value="Unassembled WGS sequence"/>
</dbReference>
<gene>
    <name evidence="2" type="ORF">E6C64_03985</name>
</gene>
<keyword evidence="3" id="KW-1185">Reference proteome</keyword>
<proteinExistence type="predicted"/>
<evidence type="ECO:0000313" key="3">
    <source>
        <dbReference type="Proteomes" id="UP000309133"/>
    </source>
</evidence>
<feature type="region of interest" description="Disordered" evidence="1">
    <location>
        <begin position="139"/>
        <end position="164"/>
    </location>
</feature>
<dbReference type="EMBL" id="SSSM01000001">
    <property type="protein sequence ID" value="THG33504.1"/>
    <property type="molecule type" value="Genomic_DNA"/>
</dbReference>